<dbReference type="PROSITE" id="PS50011">
    <property type="entry name" value="PROTEIN_KINASE_DOM"/>
    <property type="match status" value="1"/>
</dbReference>
<dbReference type="Gene3D" id="1.10.510.10">
    <property type="entry name" value="Transferase(Phosphotransferase) domain 1"/>
    <property type="match status" value="1"/>
</dbReference>
<reference evidence="5" key="1">
    <citation type="submission" date="2024-03" db="EMBL/GenBank/DDBJ databases">
        <title>Complete genome sequence of Sulfurisphaera javensis strain KD-1.</title>
        <authorList>
            <person name="Sakai H."/>
            <person name="Nur N."/>
            <person name="Suwanto A."/>
            <person name="Kurosawa N."/>
        </authorList>
    </citation>
    <scope>NUCLEOTIDE SEQUENCE</scope>
    <source>
        <strain evidence="5">KD-1</strain>
    </source>
</reference>
<gene>
    <name evidence="5" type="ORF">SJAV_17860</name>
</gene>
<dbReference type="InterPro" id="IPR000719">
    <property type="entry name" value="Prot_kinase_dom"/>
</dbReference>
<dbReference type="PANTHER" id="PTHR44167:SF24">
    <property type="entry name" value="SERINE_THREONINE-PROTEIN KINASE CHK2"/>
    <property type="match status" value="1"/>
</dbReference>
<dbReference type="GO" id="GO:0004674">
    <property type="term" value="F:protein serine/threonine kinase activity"/>
    <property type="evidence" value="ECO:0007669"/>
    <property type="project" value="TreeGrafter"/>
</dbReference>
<feature type="transmembrane region" description="Helical" evidence="3">
    <location>
        <begin position="174"/>
        <end position="191"/>
    </location>
</feature>
<evidence type="ECO:0000313" key="5">
    <source>
        <dbReference type="EMBL" id="BFH73842.1"/>
    </source>
</evidence>
<keyword evidence="5" id="KW-0808">Transferase</keyword>
<dbReference type="SMART" id="SM00220">
    <property type="entry name" value="S_TKc"/>
    <property type="match status" value="1"/>
</dbReference>
<keyword evidence="5" id="KW-0418">Kinase</keyword>
<dbReference type="AlphaFoldDB" id="A0AAT9GSP7"/>
<dbReference type="PANTHER" id="PTHR44167">
    <property type="entry name" value="OVARIAN-SPECIFIC SERINE/THREONINE-PROTEIN KINASE LOK-RELATED"/>
    <property type="match status" value="1"/>
</dbReference>
<feature type="transmembrane region" description="Helical" evidence="3">
    <location>
        <begin position="35"/>
        <end position="57"/>
    </location>
</feature>
<keyword evidence="3" id="KW-0472">Membrane</keyword>
<name>A0AAT9GSP7_9CREN</name>
<evidence type="ECO:0000259" key="4">
    <source>
        <dbReference type="PROSITE" id="PS50011"/>
    </source>
</evidence>
<dbReference type="Pfam" id="PF00069">
    <property type="entry name" value="Pkinase"/>
    <property type="match status" value="1"/>
</dbReference>
<feature type="transmembrane region" description="Helical" evidence="3">
    <location>
        <begin position="6"/>
        <end position="23"/>
    </location>
</feature>
<dbReference type="KEGG" id="sjv:SJAV_17860"/>
<accession>A0AAT9GSP7</accession>
<keyword evidence="1" id="KW-0547">Nucleotide-binding</keyword>
<dbReference type="InterPro" id="IPR008271">
    <property type="entry name" value="Ser/Thr_kinase_AS"/>
</dbReference>
<feature type="domain" description="Protein kinase" evidence="4">
    <location>
        <begin position="383"/>
        <end position="692"/>
    </location>
</feature>
<proteinExistence type="predicted"/>
<dbReference type="Gene3D" id="3.30.200.20">
    <property type="entry name" value="Phosphorylase Kinase, domain 1"/>
    <property type="match status" value="1"/>
</dbReference>
<dbReference type="RefSeq" id="WP_369609401.1">
    <property type="nucleotide sequence ID" value="NZ_AP031322.1"/>
</dbReference>
<evidence type="ECO:0000256" key="1">
    <source>
        <dbReference type="ARBA" id="ARBA00022741"/>
    </source>
</evidence>
<protein>
    <submittedName>
        <fullName evidence="5">Serine/threonine-protein kinase</fullName>
    </submittedName>
</protein>
<dbReference type="EMBL" id="AP031322">
    <property type="protein sequence ID" value="BFH73842.1"/>
    <property type="molecule type" value="Genomic_DNA"/>
</dbReference>
<dbReference type="SUPFAM" id="SSF56112">
    <property type="entry name" value="Protein kinase-like (PK-like)"/>
    <property type="match status" value="1"/>
</dbReference>
<dbReference type="InterPro" id="IPR011009">
    <property type="entry name" value="Kinase-like_dom_sf"/>
</dbReference>
<evidence type="ECO:0000256" key="3">
    <source>
        <dbReference type="SAM" id="Phobius"/>
    </source>
</evidence>
<feature type="transmembrane region" description="Helical" evidence="3">
    <location>
        <begin position="100"/>
        <end position="126"/>
    </location>
</feature>
<sequence length="705" mass="80111">MDYYKLNRLIGLANLAVVAYFILEKGIQIQFLPLLVFSVMTTISSSPQILGLGLIIGSLDLSILFIRILSLFLLLQALILTVLSILSLKIKIARFIPLPLSILLYIFSPDISLYLYSFTVLGSVLILFERKIYPNLLLLLALPFFLTQLFFLYSFSIMRVGFSPFLILNEMAKLSKFMLPADIIVLIISFLKRNSLYTSLSTLVIIASLGVAVAFLFIKPDFSLMYSSSSAIVASSTLSNDDIEELILSNLDNQSLLVDLFSLYKRDITSFYCKLAEKENCKAIVKIPEALPFKINYSLCDLHKIANCFEKLNQVPSRDIISFLSVAKEKDIELAERIGKLALSVTPNPKLIKIMDEIEISRREHLKYNWDPKVWLNREIFGYKIVDYLGKGGSAYVLVGEKDEKKYAVKIPILMPPNNATESYYDFINEYSQLRELSQRSNNIVKFIDARIDSEAIKRITQGDVLAYLSDPPILVMEYMEGKSVKELINNDNIFYSDEWQKIVILIALRVAKALDEIHSSGFVHLDIKPSNILFSSPPGRTGKEVLDNLYNNKVEVKISDLGSARKTGEKFIQYTPEYCSIDQVEAIIEGKGADPSMDIYALGATLYKMLTRNDFNPPELIKLFNEASFAFSQKRDPKPILEEARKIYKEFYEKLEIPEVNSKLVDLIKQMVHPDKRPSANEVYNRLKEILNNNERSSDSGQAL</sequence>
<feature type="transmembrane region" description="Helical" evidence="3">
    <location>
        <begin position="132"/>
        <end position="153"/>
    </location>
</feature>
<dbReference type="GO" id="GO:0005737">
    <property type="term" value="C:cytoplasm"/>
    <property type="evidence" value="ECO:0007669"/>
    <property type="project" value="TreeGrafter"/>
</dbReference>
<dbReference type="PROSITE" id="PS00107">
    <property type="entry name" value="PROTEIN_KINASE_ATP"/>
    <property type="match status" value="1"/>
</dbReference>
<dbReference type="GO" id="GO:0005524">
    <property type="term" value="F:ATP binding"/>
    <property type="evidence" value="ECO:0007669"/>
    <property type="project" value="UniProtKB-KW"/>
</dbReference>
<evidence type="ECO:0000256" key="2">
    <source>
        <dbReference type="ARBA" id="ARBA00022840"/>
    </source>
</evidence>
<organism evidence="5">
    <name type="scientific">Sulfurisphaera javensis</name>
    <dbReference type="NCBI Taxonomy" id="2049879"/>
    <lineage>
        <taxon>Archaea</taxon>
        <taxon>Thermoproteota</taxon>
        <taxon>Thermoprotei</taxon>
        <taxon>Sulfolobales</taxon>
        <taxon>Sulfolobaceae</taxon>
        <taxon>Sulfurisphaera</taxon>
    </lineage>
</organism>
<feature type="transmembrane region" description="Helical" evidence="3">
    <location>
        <begin position="197"/>
        <end position="218"/>
    </location>
</feature>
<dbReference type="InterPro" id="IPR017441">
    <property type="entry name" value="Protein_kinase_ATP_BS"/>
</dbReference>
<dbReference type="GeneID" id="92354739"/>
<feature type="transmembrane region" description="Helical" evidence="3">
    <location>
        <begin position="63"/>
        <end position="88"/>
    </location>
</feature>
<keyword evidence="3" id="KW-1133">Transmembrane helix</keyword>
<keyword evidence="3" id="KW-0812">Transmembrane</keyword>
<dbReference type="PROSITE" id="PS00108">
    <property type="entry name" value="PROTEIN_KINASE_ST"/>
    <property type="match status" value="1"/>
</dbReference>
<keyword evidence="2" id="KW-0067">ATP-binding</keyword>
<dbReference type="CDD" id="cd14014">
    <property type="entry name" value="STKc_PknB_like"/>
    <property type="match status" value="1"/>
</dbReference>